<comment type="caution">
    <text evidence="2">The sequence shown here is derived from an EMBL/GenBank/DDBJ whole genome shotgun (WGS) entry which is preliminary data.</text>
</comment>
<keyword evidence="3" id="KW-1185">Reference proteome</keyword>
<evidence type="ECO:0000313" key="2">
    <source>
        <dbReference type="EMBL" id="MCP1673073.1"/>
    </source>
</evidence>
<reference evidence="2" key="1">
    <citation type="submission" date="2022-03" db="EMBL/GenBank/DDBJ databases">
        <title>Genomic Encyclopedia of Type Strains, Phase III (KMG-III): the genomes of soil and plant-associated and newly described type strains.</title>
        <authorList>
            <person name="Whitman W."/>
        </authorList>
    </citation>
    <scope>NUCLEOTIDE SEQUENCE</scope>
    <source>
        <strain evidence="2">ANL 6-2</strain>
    </source>
</reference>
<feature type="region of interest" description="Disordered" evidence="1">
    <location>
        <begin position="1"/>
        <end position="30"/>
    </location>
</feature>
<evidence type="ECO:0000256" key="1">
    <source>
        <dbReference type="SAM" id="MobiDB-lite"/>
    </source>
</evidence>
<proteinExistence type="predicted"/>
<dbReference type="AlphaFoldDB" id="A0AAE3G0X0"/>
<gene>
    <name evidence="2" type="ORF">J2T57_000165</name>
</gene>
<accession>A0AAE3G0X0</accession>
<dbReference type="EMBL" id="JALJXV010000001">
    <property type="protein sequence ID" value="MCP1673073.1"/>
    <property type="molecule type" value="Genomic_DNA"/>
</dbReference>
<sequence>MISRAFVPPCNPSGRGRRLSDQPPAYAGRNPSHPLVFQIVRARLSTLEAKRLAIPCDCSLSAASALPEDATACLDRKLALES</sequence>
<evidence type="ECO:0000313" key="3">
    <source>
        <dbReference type="Proteomes" id="UP001205843"/>
    </source>
</evidence>
<name>A0AAE3G0X0_9GAMM</name>
<protein>
    <submittedName>
        <fullName evidence="2">Uncharacterized protein</fullName>
    </submittedName>
</protein>
<organism evidence="2 3">
    <name type="scientific">Natronocella acetinitrilica</name>
    <dbReference type="NCBI Taxonomy" id="414046"/>
    <lineage>
        <taxon>Bacteria</taxon>
        <taxon>Pseudomonadati</taxon>
        <taxon>Pseudomonadota</taxon>
        <taxon>Gammaproteobacteria</taxon>
        <taxon>Chromatiales</taxon>
        <taxon>Ectothiorhodospiraceae</taxon>
        <taxon>Natronocella</taxon>
    </lineage>
</organism>
<dbReference type="Proteomes" id="UP001205843">
    <property type="component" value="Unassembled WGS sequence"/>
</dbReference>